<keyword evidence="1" id="KW-0378">Hydrolase</keyword>
<evidence type="ECO:0000313" key="3">
    <source>
        <dbReference type="EMBL" id="GAA2137996.1"/>
    </source>
</evidence>
<dbReference type="PANTHER" id="PTHR31956:SF8">
    <property type="entry name" value="ACID PHOSPHATASE PHOA (AFU_ORTHOLOGUE AFUA_1G03570)"/>
    <property type="match status" value="1"/>
</dbReference>
<reference evidence="4" key="1">
    <citation type="journal article" date="2019" name="Int. J. Syst. Evol. Microbiol.">
        <title>The Global Catalogue of Microorganisms (GCM) 10K type strain sequencing project: providing services to taxonomists for standard genome sequencing and annotation.</title>
        <authorList>
            <consortium name="The Broad Institute Genomics Platform"/>
            <consortium name="The Broad Institute Genome Sequencing Center for Infectious Disease"/>
            <person name="Wu L."/>
            <person name="Ma J."/>
        </authorList>
    </citation>
    <scope>NUCLEOTIDE SEQUENCE [LARGE SCALE GENOMIC DNA]</scope>
    <source>
        <strain evidence="4">JCM 16022</strain>
    </source>
</reference>
<dbReference type="RefSeq" id="WP_344147221.1">
    <property type="nucleotide sequence ID" value="NZ_BAAAQR010000001.1"/>
</dbReference>
<evidence type="ECO:0000256" key="2">
    <source>
        <dbReference type="ARBA" id="ARBA00023026"/>
    </source>
</evidence>
<organism evidence="3 4">
    <name type="scientific">Nocardioides koreensis</name>
    <dbReference type="NCBI Taxonomy" id="433651"/>
    <lineage>
        <taxon>Bacteria</taxon>
        <taxon>Bacillati</taxon>
        <taxon>Actinomycetota</taxon>
        <taxon>Actinomycetes</taxon>
        <taxon>Propionibacteriales</taxon>
        <taxon>Nocardioidaceae</taxon>
        <taxon>Nocardioides</taxon>
    </lineage>
</organism>
<evidence type="ECO:0000256" key="1">
    <source>
        <dbReference type="ARBA" id="ARBA00022801"/>
    </source>
</evidence>
<dbReference type="Pfam" id="PF04185">
    <property type="entry name" value="Phosphoesterase"/>
    <property type="match status" value="1"/>
</dbReference>
<dbReference type="InterPro" id="IPR017850">
    <property type="entry name" value="Alkaline_phosphatase_core_sf"/>
</dbReference>
<protein>
    <submittedName>
        <fullName evidence="3">Alkaline phosphatase family protein</fullName>
    </submittedName>
</protein>
<dbReference type="InterPro" id="IPR007312">
    <property type="entry name" value="Phosphoesterase"/>
</dbReference>
<keyword evidence="2" id="KW-0843">Virulence</keyword>
<comment type="caution">
    <text evidence="3">The sequence shown here is derived from an EMBL/GenBank/DDBJ whole genome shotgun (WGS) entry which is preliminary data.</text>
</comment>
<keyword evidence="4" id="KW-1185">Reference proteome</keyword>
<dbReference type="Proteomes" id="UP001501771">
    <property type="component" value="Unassembled WGS sequence"/>
</dbReference>
<evidence type="ECO:0000313" key="4">
    <source>
        <dbReference type="Proteomes" id="UP001501771"/>
    </source>
</evidence>
<dbReference type="PROSITE" id="PS51257">
    <property type="entry name" value="PROKAR_LIPOPROTEIN"/>
    <property type="match status" value="1"/>
</dbReference>
<gene>
    <name evidence="3" type="ORF">GCM10009844_05610</name>
</gene>
<sequence>MKALHHASVSAVLLAGLLVSGCGSEPAAHDTATPVAASQQAPAAKASTKVTKLLVFVEENHSLAQMKNGMPYTFGLAEKYGYATRYRAITHPSLPNYLAIAGGKTYGVTDDADPSAHRLKGKSVFGQALARGRTAGLYAQSMPSRCATTPSGPYAVKHNPWAYFVNERKGCRAHDVPMTRFGADVTAGDLPRVGMVIPDLQHDAHDGTLKKADRWFKSVMAKVFAGPDWKSGRLAVVLTADEDDRSSGNRVLTVVIHRSQKNHVVTKRLNHYSLTRLYDDVAGLPYLHRAKRAPSMTKAFGLPVN</sequence>
<proteinExistence type="predicted"/>
<dbReference type="PANTHER" id="PTHR31956">
    <property type="entry name" value="NON-SPECIFIC PHOSPHOLIPASE C4-RELATED"/>
    <property type="match status" value="1"/>
</dbReference>
<accession>A0ABP5KYT5</accession>
<dbReference type="EMBL" id="BAAAQR010000001">
    <property type="protein sequence ID" value="GAA2137996.1"/>
    <property type="molecule type" value="Genomic_DNA"/>
</dbReference>
<name>A0ABP5KYT5_9ACTN</name>
<dbReference type="Gene3D" id="3.40.720.10">
    <property type="entry name" value="Alkaline Phosphatase, subunit A"/>
    <property type="match status" value="1"/>
</dbReference>